<feature type="chain" id="PRO_5044856720" evidence="2">
    <location>
        <begin position="23"/>
        <end position="255"/>
    </location>
</feature>
<sequence length="255" mass="26308">MRRGILGSLLPLVLALATVASAQSSSGSTAASIFANSTTSASNSSSNKTQCEICMGTGKTRGDCSKAYNGVAGQYCNTWKDSFNDVHACCCPASDVCSSRTNYECTCRHQSDRPTYWIWIGLGVFAIGALIGGGIFTAIRKRRMQQRDSRDYPAGAGVTYAQQPVYAPGGYAQQGYAPGTYAQPVYAQGGYAQPTYVQPGYGHGGYRDDYGRGGRRGMGTGGAVAMGAAGGLLGGLLIGEALGDGGGGGEFAGDF</sequence>
<evidence type="ECO:0000256" key="2">
    <source>
        <dbReference type="SAM" id="SignalP"/>
    </source>
</evidence>
<evidence type="ECO:0000313" key="3">
    <source>
        <dbReference type="EMBL" id="KAL3659531.1"/>
    </source>
</evidence>
<dbReference type="Proteomes" id="UP001632037">
    <property type="component" value="Unassembled WGS sequence"/>
</dbReference>
<keyword evidence="4" id="KW-1185">Reference proteome</keyword>
<organism evidence="3 4">
    <name type="scientific">Phytophthora oleae</name>
    <dbReference type="NCBI Taxonomy" id="2107226"/>
    <lineage>
        <taxon>Eukaryota</taxon>
        <taxon>Sar</taxon>
        <taxon>Stramenopiles</taxon>
        <taxon>Oomycota</taxon>
        <taxon>Peronosporomycetes</taxon>
        <taxon>Peronosporales</taxon>
        <taxon>Peronosporaceae</taxon>
        <taxon>Phytophthora</taxon>
    </lineage>
</organism>
<dbReference type="EMBL" id="JBIMZQ010000046">
    <property type="protein sequence ID" value="KAL3659531.1"/>
    <property type="molecule type" value="Genomic_DNA"/>
</dbReference>
<reference evidence="3 4" key="1">
    <citation type="submission" date="2024-09" db="EMBL/GenBank/DDBJ databases">
        <title>Genome sequencing and assembly of Phytophthora oleae, isolate VK10A, causative agent of rot of olive drupes.</title>
        <authorList>
            <person name="Conti Taguali S."/>
            <person name="Riolo M."/>
            <person name="La Spada F."/>
            <person name="Cacciola S.O."/>
            <person name="Dionisio G."/>
        </authorList>
    </citation>
    <scope>NUCLEOTIDE SEQUENCE [LARGE SCALE GENOMIC DNA]</scope>
    <source>
        <strain evidence="3 4">VK10A</strain>
    </source>
</reference>
<keyword evidence="2" id="KW-0732">Signal</keyword>
<accession>A0ABD3F1N1</accession>
<keyword evidence="1" id="KW-0472">Membrane</keyword>
<proteinExistence type="predicted"/>
<gene>
    <name evidence="3" type="ORF">V7S43_015519</name>
</gene>
<feature type="transmembrane region" description="Helical" evidence="1">
    <location>
        <begin position="116"/>
        <end position="139"/>
    </location>
</feature>
<name>A0ABD3F1N1_9STRA</name>
<evidence type="ECO:0000256" key="1">
    <source>
        <dbReference type="SAM" id="Phobius"/>
    </source>
</evidence>
<protein>
    <submittedName>
        <fullName evidence="3">Uncharacterized protein</fullName>
    </submittedName>
</protein>
<feature type="signal peptide" evidence="2">
    <location>
        <begin position="1"/>
        <end position="22"/>
    </location>
</feature>
<keyword evidence="1" id="KW-0812">Transmembrane</keyword>
<dbReference type="AlphaFoldDB" id="A0ABD3F1N1"/>
<comment type="caution">
    <text evidence="3">The sequence shown here is derived from an EMBL/GenBank/DDBJ whole genome shotgun (WGS) entry which is preliminary data.</text>
</comment>
<evidence type="ECO:0000313" key="4">
    <source>
        <dbReference type="Proteomes" id="UP001632037"/>
    </source>
</evidence>
<keyword evidence="1" id="KW-1133">Transmembrane helix</keyword>